<organism evidence="2 3">
    <name type="scientific">Apodospora peruviana</name>
    <dbReference type="NCBI Taxonomy" id="516989"/>
    <lineage>
        <taxon>Eukaryota</taxon>
        <taxon>Fungi</taxon>
        <taxon>Dikarya</taxon>
        <taxon>Ascomycota</taxon>
        <taxon>Pezizomycotina</taxon>
        <taxon>Sordariomycetes</taxon>
        <taxon>Sordariomycetidae</taxon>
        <taxon>Sordariales</taxon>
        <taxon>Lasiosphaeriaceae</taxon>
        <taxon>Apodospora</taxon>
    </lineage>
</organism>
<proteinExistence type="predicted"/>
<dbReference type="AlphaFoldDB" id="A0AAE0IJV4"/>
<accession>A0AAE0IJV4</accession>
<evidence type="ECO:0000313" key="3">
    <source>
        <dbReference type="Proteomes" id="UP001283341"/>
    </source>
</evidence>
<sequence length="228" mass="26031">MNKGTSSGCDDIEDLYYPEFIYLHTHSCIFDFTDIELLQEVSRYHFAALRIRERRFFILQSHCLRTECLSEKGMSMSSSFSAKTRSLEQELDRSLGPIEEDLRKKAGDWVKDFLVQAFEDFCRTHQSNTNTNTATTESATAGPGTPPSTGQVADQGSSATFQLQPSRASQTWSFQRSLTRYSSNPFNFEEAVFNFDFDLTESTENPFRDGEVHGVFHGGRTWIYKMSL</sequence>
<name>A0AAE0IJV4_9PEZI</name>
<reference evidence="2" key="1">
    <citation type="journal article" date="2023" name="Mol. Phylogenet. Evol.">
        <title>Genome-scale phylogeny and comparative genomics of the fungal order Sordariales.</title>
        <authorList>
            <person name="Hensen N."/>
            <person name="Bonometti L."/>
            <person name="Westerberg I."/>
            <person name="Brannstrom I.O."/>
            <person name="Guillou S."/>
            <person name="Cros-Aarteil S."/>
            <person name="Calhoun S."/>
            <person name="Haridas S."/>
            <person name="Kuo A."/>
            <person name="Mondo S."/>
            <person name="Pangilinan J."/>
            <person name="Riley R."/>
            <person name="LaButti K."/>
            <person name="Andreopoulos B."/>
            <person name="Lipzen A."/>
            <person name="Chen C."/>
            <person name="Yan M."/>
            <person name="Daum C."/>
            <person name="Ng V."/>
            <person name="Clum A."/>
            <person name="Steindorff A."/>
            <person name="Ohm R.A."/>
            <person name="Martin F."/>
            <person name="Silar P."/>
            <person name="Natvig D.O."/>
            <person name="Lalanne C."/>
            <person name="Gautier V."/>
            <person name="Ament-Velasquez S.L."/>
            <person name="Kruys A."/>
            <person name="Hutchinson M.I."/>
            <person name="Powell A.J."/>
            <person name="Barry K."/>
            <person name="Miller A.N."/>
            <person name="Grigoriev I.V."/>
            <person name="Debuchy R."/>
            <person name="Gladieux P."/>
            <person name="Hiltunen Thoren M."/>
            <person name="Johannesson H."/>
        </authorList>
    </citation>
    <scope>NUCLEOTIDE SEQUENCE</scope>
    <source>
        <strain evidence="2">CBS 118394</strain>
    </source>
</reference>
<evidence type="ECO:0000313" key="2">
    <source>
        <dbReference type="EMBL" id="KAK3326127.1"/>
    </source>
</evidence>
<feature type="compositionally biased region" description="Low complexity" evidence="1">
    <location>
        <begin position="127"/>
        <end position="141"/>
    </location>
</feature>
<dbReference type="Proteomes" id="UP001283341">
    <property type="component" value="Unassembled WGS sequence"/>
</dbReference>
<gene>
    <name evidence="2" type="ORF">B0H66DRAFT_616973</name>
</gene>
<protein>
    <submittedName>
        <fullName evidence="2">Uncharacterized protein</fullName>
    </submittedName>
</protein>
<feature type="region of interest" description="Disordered" evidence="1">
    <location>
        <begin position="126"/>
        <end position="164"/>
    </location>
</feature>
<dbReference type="EMBL" id="JAUEDM010000002">
    <property type="protein sequence ID" value="KAK3326127.1"/>
    <property type="molecule type" value="Genomic_DNA"/>
</dbReference>
<reference evidence="2" key="2">
    <citation type="submission" date="2023-06" db="EMBL/GenBank/DDBJ databases">
        <authorList>
            <consortium name="Lawrence Berkeley National Laboratory"/>
            <person name="Haridas S."/>
            <person name="Hensen N."/>
            <person name="Bonometti L."/>
            <person name="Westerberg I."/>
            <person name="Brannstrom I.O."/>
            <person name="Guillou S."/>
            <person name="Cros-Aarteil S."/>
            <person name="Calhoun S."/>
            <person name="Kuo A."/>
            <person name="Mondo S."/>
            <person name="Pangilinan J."/>
            <person name="Riley R."/>
            <person name="Labutti K."/>
            <person name="Andreopoulos B."/>
            <person name="Lipzen A."/>
            <person name="Chen C."/>
            <person name="Yanf M."/>
            <person name="Daum C."/>
            <person name="Ng V."/>
            <person name="Clum A."/>
            <person name="Steindorff A."/>
            <person name="Ohm R."/>
            <person name="Martin F."/>
            <person name="Silar P."/>
            <person name="Natvig D."/>
            <person name="Lalanne C."/>
            <person name="Gautier V."/>
            <person name="Ament-Velasquez S.L."/>
            <person name="Kruys A."/>
            <person name="Hutchinson M.I."/>
            <person name="Powell A.J."/>
            <person name="Barry K."/>
            <person name="Miller A.N."/>
            <person name="Grigoriev I.V."/>
            <person name="Debuchy R."/>
            <person name="Gladieux P."/>
            <person name="Thoren M.H."/>
            <person name="Johannesson H."/>
        </authorList>
    </citation>
    <scope>NUCLEOTIDE SEQUENCE</scope>
    <source>
        <strain evidence="2">CBS 118394</strain>
    </source>
</reference>
<feature type="compositionally biased region" description="Polar residues" evidence="1">
    <location>
        <begin position="147"/>
        <end position="164"/>
    </location>
</feature>
<evidence type="ECO:0000256" key="1">
    <source>
        <dbReference type="SAM" id="MobiDB-lite"/>
    </source>
</evidence>
<keyword evidence="3" id="KW-1185">Reference proteome</keyword>
<comment type="caution">
    <text evidence="2">The sequence shown here is derived from an EMBL/GenBank/DDBJ whole genome shotgun (WGS) entry which is preliminary data.</text>
</comment>